<dbReference type="Proteomes" id="UP000063699">
    <property type="component" value="Chromosome"/>
</dbReference>
<feature type="domain" description="HTH cro/C1-type" evidence="2">
    <location>
        <begin position="191"/>
        <end position="214"/>
    </location>
</feature>
<protein>
    <recommendedName>
        <fullName evidence="2">HTH cro/C1-type domain-containing protein</fullName>
    </recommendedName>
</protein>
<keyword evidence="4" id="KW-1185">Reference proteome</keyword>
<dbReference type="RefSeq" id="WP_054290247.1">
    <property type="nucleotide sequence ID" value="NZ_CP012752.1"/>
</dbReference>
<dbReference type="EMBL" id="CP012752">
    <property type="protein sequence ID" value="ALG08340.1"/>
    <property type="molecule type" value="Genomic_DNA"/>
</dbReference>
<dbReference type="Pfam" id="PF20703">
    <property type="entry name" value="nSTAND1"/>
    <property type="match status" value="1"/>
</dbReference>
<gene>
    <name evidence="3" type="ORF">AOZ06_16750</name>
</gene>
<dbReference type="InterPro" id="IPR009003">
    <property type="entry name" value="Peptidase_S1_PA"/>
</dbReference>
<feature type="region of interest" description="Disordered" evidence="1">
    <location>
        <begin position="681"/>
        <end position="746"/>
    </location>
</feature>
<organism evidence="3 4">
    <name type="scientific">Kibdelosporangium phytohabitans</name>
    <dbReference type="NCBI Taxonomy" id="860235"/>
    <lineage>
        <taxon>Bacteria</taxon>
        <taxon>Bacillati</taxon>
        <taxon>Actinomycetota</taxon>
        <taxon>Actinomycetes</taxon>
        <taxon>Pseudonocardiales</taxon>
        <taxon>Pseudonocardiaceae</taxon>
        <taxon>Kibdelosporangium</taxon>
    </lineage>
</organism>
<proteinExistence type="predicted"/>
<dbReference type="Gene3D" id="3.40.50.300">
    <property type="entry name" value="P-loop containing nucleotide triphosphate hydrolases"/>
    <property type="match status" value="1"/>
</dbReference>
<dbReference type="SUPFAM" id="SSF52540">
    <property type="entry name" value="P-loop containing nucleoside triphosphate hydrolases"/>
    <property type="match status" value="1"/>
</dbReference>
<evidence type="ECO:0000313" key="3">
    <source>
        <dbReference type="EMBL" id="ALG08340.1"/>
    </source>
</evidence>
<dbReference type="STRING" id="860235.AOZ06_16750"/>
<feature type="compositionally biased region" description="Pro residues" evidence="1">
    <location>
        <begin position="727"/>
        <end position="745"/>
    </location>
</feature>
<evidence type="ECO:0000313" key="4">
    <source>
        <dbReference type="Proteomes" id="UP000063699"/>
    </source>
</evidence>
<dbReference type="InterPro" id="IPR049052">
    <property type="entry name" value="nSTAND1"/>
</dbReference>
<dbReference type="AlphaFoldDB" id="A0A0N9I1N2"/>
<dbReference type="InterPro" id="IPR001387">
    <property type="entry name" value="Cro/C1-type_HTH"/>
</dbReference>
<dbReference type="InterPro" id="IPR027417">
    <property type="entry name" value="P-loop_NTPase"/>
</dbReference>
<dbReference type="KEGG" id="kphy:AOZ06_16750"/>
<accession>A0A0N9I1N2</accession>
<reference evidence="3 4" key="1">
    <citation type="submission" date="2015-07" db="EMBL/GenBank/DDBJ databases">
        <title>Genome sequencing of Kibdelosporangium phytohabitans.</title>
        <authorList>
            <person name="Qin S."/>
            <person name="Xing K."/>
        </authorList>
    </citation>
    <scope>NUCLEOTIDE SEQUENCE [LARGE SCALE GENOMIC DNA]</scope>
    <source>
        <strain evidence="3 4">KLBMP1111</strain>
    </source>
</reference>
<dbReference type="Gene3D" id="2.40.10.10">
    <property type="entry name" value="Trypsin-like serine proteases"/>
    <property type="match status" value="2"/>
</dbReference>
<evidence type="ECO:0000259" key="2">
    <source>
        <dbReference type="PROSITE" id="PS50943"/>
    </source>
</evidence>
<sequence length="831" mass="89774">MADRSGPSHEPLGRSIARIRDEFGQVVGGGFLIAPDRVATCAHVVTAALGGDPESERPPEGTVVLDFPLADPGGQLVRTSARVSKWVPVRADRTGDIALLTLADPVWPPARVPPMRRVPQPWTHEFRVLGFPEGMSDGVWASGQLLGQQGTQWIQLRGAPNGQPVVEGFSGTPVWDADAKAVVGMTVAADGHRDVSTAYLIPIEQVLGVDPDQLPNPYRGLEPFDERHAEFFYGRDEDIARLEDSLRRHPILVVLGQSGVGKSSLVRAGLLPRLRKAGAAIVELRPLPTIPARFSLAFALARLLRPDADAQQQRRIAADLESRLSGDPATTRWLAGALAVAPGAPLPVLFLDQFEELAAENPAAAKELLHRLIALIRAGDSPPLRLVLTLRWEAVSALMTEDTAEALDAGIVSLAPMGRNQLRAAITGPTERAPGLYFENGLVEQILDDAGAEPGQLPLVESLLAQLWEQRDGGYVTTAAYEWLGGVSGAITMGAERALAGFVGPGEPELLRRLCTLLARPSGDGFARRAVPIAQLAPGVERLARRLAQHRLVVIGPGADGTVVVELAHQALIDNWPRLRHWLDKDLDFLRWREQLDQHVTRWNGAKRSRHLLLRGRPLRDALRWLAERPAEHLPDQLRYLHAGRQHRIWRRVGVSATAAVIVAAVATAATLVITRPHAEEQPIAQTQSAVPPPVTTSTTSSSPPPPPTSASSSTPPSTSPTSAPSKPAPPPQPPPTVAPKPVDVPLPTNCGQDRICFYPEPNYQGYPQQYPVERAMKCTDVPFVARSVYKNSTQTQFVYSNRGCGSGVPVTLDAAHPGFPDIQAVAYRHS</sequence>
<dbReference type="PROSITE" id="PS50943">
    <property type="entry name" value="HTH_CROC1"/>
    <property type="match status" value="1"/>
</dbReference>
<dbReference type="Pfam" id="PF13365">
    <property type="entry name" value="Trypsin_2"/>
    <property type="match status" value="1"/>
</dbReference>
<dbReference type="SUPFAM" id="SSF50494">
    <property type="entry name" value="Trypsin-like serine proteases"/>
    <property type="match status" value="1"/>
</dbReference>
<dbReference type="OrthoDB" id="134501at2"/>
<dbReference type="InterPro" id="IPR043504">
    <property type="entry name" value="Peptidase_S1_PA_chymotrypsin"/>
</dbReference>
<evidence type="ECO:0000256" key="1">
    <source>
        <dbReference type="SAM" id="MobiDB-lite"/>
    </source>
</evidence>
<feature type="compositionally biased region" description="Low complexity" evidence="1">
    <location>
        <begin position="710"/>
        <end position="726"/>
    </location>
</feature>
<name>A0A0N9I1N2_9PSEU</name>